<protein>
    <submittedName>
        <fullName evidence="1">Uncharacterized protein</fullName>
    </submittedName>
</protein>
<sequence>MLFSSKAGVFTKGCVQKINGDSCPSNSIRLLLLWKFLWNEILCCEFLPGILDILRVVLCSVTIVSVNYLHC</sequence>
<organism evidence="1">
    <name type="scientific">Arundo donax</name>
    <name type="common">Giant reed</name>
    <name type="synonym">Donax arundinaceus</name>
    <dbReference type="NCBI Taxonomy" id="35708"/>
    <lineage>
        <taxon>Eukaryota</taxon>
        <taxon>Viridiplantae</taxon>
        <taxon>Streptophyta</taxon>
        <taxon>Embryophyta</taxon>
        <taxon>Tracheophyta</taxon>
        <taxon>Spermatophyta</taxon>
        <taxon>Magnoliopsida</taxon>
        <taxon>Liliopsida</taxon>
        <taxon>Poales</taxon>
        <taxon>Poaceae</taxon>
        <taxon>PACMAD clade</taxon>
        <taxon>Arundinoideae</taxon>
        <taxon>Arundineae</taxon>
        <taxon>Arundo</taxon>
    </lineage>
</organism>
<reference evidence="1" key="1">
    <citation type="submission" date="2014-09" db="EMBL/GenBank/DDBJ databases">
        <authorList>
            <person name="Magalhaes I.L.F."/>
            <person name="Oliveira U."/>
            <person name="Santos F.R."/>
            <person name="Vidigal T.H.D.A."/>
            <person name="Brescovit A.D."/>
            <person name="Santos A.J."/>
        </authorList>
    </citation>
    <scope>NUCLEOTIDE SEQUENCE</scope>
    <source>
        <tissue evidence="1">Shoot tissue taken approximately 20 cm above the soil surface</tissue>
    </source>
</reference>
<proteinExistence type="predicted"/>
<dbReference type="AlphaFoldDB" id="A0A0A9HWY2"/>
<reference evidence="1" key="2">
    <citation type="journal article" date="2015" name="Data Brief">
        <title>Shoot transcriptome of the giant reed, Arundo donax.</title>
        <authorList>
            <person name="Barrero R.A."/>
            <person name="Guerrero F.D."/>
            <person name="Moolhuijzen P."/>
            <person name="Goolsby J.A."/>
            <person name="Tidwell J."/>
            <person name="Bellgard S.E."/>
            <person name="Bellgard M.I."/>
        </authorList>
    </citation>
    <scope>NUCLEOTIDE SEQUENCE</scope>
    <source>
        <tissue evidence="1">Shoot tissue taken approximately 20 cm above the soil surface</tissue>
    </source>
</reference>
<dbReference type="EMBL" id="GBRH01160483">
    <property type="protein sequence ID" value="JAE37413.1"/>
    <property type="molecule type" value="Transcribed_RNA"/>
</dbReference>
<evidence type="ECO:0000313" key="1">
    <source>
        <dbReference type="EMBL" id="JAE37413.1"/>
    </source>
</evidence>
<accession>A0A0A9HWY2</accession>
<name>A0A0A9HWY2_ARUDO</name>